<reference evidence="1" key="1">
    <citation type="submission" date="2013-04" db="EMBL/GenBank/DDBJ databases">
        <authorList>
            <person name="Qu J."/>
            <person name="Murali S.C."/>
            <person name="Bandaranaike D."/>
            <person name="Bellair M."/>
            <person name="Blankenburg K."/>
            <person name="Chao H."/>
            <person name="Dinh H."/>
            <person name="Doddapaneni H."/>
            <person name="Downs B."/>
            <person name="Dugan-Rocha S."/>
            <person name="Elkadiri S."/>
            <person name="Gnanaolivu R.D."/>
            <person name="Hernandez B."/>
            <person name="Javaid M."/>
            <person name="Jayaseelan J.C."/>
            <person name="Lee S."/>
            <person name="Li M."/>
            <person name="Ming W."/>
            <person name="Munidasa M."/>
            <person name="Muniz J."/>
            <person name="Nguyen L."/>
            <person name="Ongeri F."/>
            <person name="Osuji N."/>
            <person name="Pu L.-L."/>
            <person name="Puazo M."/>
            <person name="Qu C."/>
            <person name="Quiroz J."/>
            <person name="Raj R."/>
            <person name="Weissenberger G."/>
            <person name="Xin Y."/>
            <person name="Zou X."/>
            <person name="Han Y."/>
            <person name="Richards S."/>
            <person name="Worley K."/>
            <person name="Muzny D."/>
            <person name="Gibbs R."/>
        </authorList>
    </citation>
    <scope>NUCLEOTIDE SEQUENCE</scope>
    <source>
        <strain evidence="1">Sampled in the wild</strain>
    </source>
</reference>
<proteinExistence type="predicted"/>
<protein>
    <submittedName>
        <fullName evidence="1">Uncharacterized protein</fullName>
    </submittedName>
</protein>
<dbReference type="SUPFAM" id="SSF52833">
    <property type="entry name" value="Thioredoxin-like"/>
    <property type="match status" value="1"/>
</dbReference>
<accession>A0A8K0KIK4</accession>
<sequence>MNVRIRVPKVWSVKRAEKERVYPDEPTEYTPDKVRRIISSSRVVIFAHSTSKDCKKAFEILSETSSPVLLVHLDEDIDGDYMLDFLAQLTGYRCILQFSWVTYDPLSCARLYGRPTLWARSGSNPNPYLPLPGTGPNQINDYGKHVLSDNVRSCSRISLWKETTAA</sequence>
<dbReference type="EMBL" id="KZ308857">
    <property type="protein sequence ID" value="KAG8234914.1"/>
    <property type="molecule type" value="Genomic_DNA"/>
</dbReference>
<keyword evidence="2" id="KW-1185">Reference proteome</keyword>
<dbReference type="AlphaFoldDB" id="A0A8K0KIK4"/>
<evidence type="ECO:0000313" key="1">
    <source>
        <dbReference type="EMBL" id="KAG8234914.1"/>
    </source>
</evidence>
<comment type="caution">
    <text evidence="1">The sequence shown here is derived from an EMBL/GenBank/DDBJ whole genome shotgun (WGS) entry which is preliminary data.</text>
</comment>
<gene>
    <name evidence="1" type="ORF">J437_LFUL013391</name>
</gene>
<name>A0A8K0KIK4_LADFU</name>
<dbReference type="Gene3D" id="3.40.30.10">
    <property type="entry name" value="Glutaredoxin"/>
    <property type="match status" value="1"/>
</dbReference>
<dbReference type="Proteomes" id="UP000792457">
    <property type="component" value="Unassembled WGS sequence"/>
</dbReference>
<organism evidence="1 2">
    <name type="scientific">Ladona fulva</name>
    <name type="common">Scarce chaser dragonfly</name>
    <name type="synonym">Libellula fulva</name>
    <dbReference type="NCBI Taxonomy" id="123851"/>
    <lineage>
        <taxon>Eukaryota</taxon>
        <taxon>Metazoa</taxon>
        <taxon>Ecdysozoa</taxon>
        <taxon>Arthropoda</taxon>
        <taxon>Hexapoda</taxon>
        <taxon>Insecta</taxon>
        <taxon>Pterygota</taxon>
        <taxon>Palaeoptera</taxon>
        <taxon>Odonata</taxon>
        <taxon>Epiprocta</taxon>
        <taxon>Anisoptera</taxon>
        <taxon>Libelluloidea</taxon>
        <taxon>Libellulidae</taxon>
        <taxon>Ladona</taxon>
    </lineage>
</organism>
<reference evidence="1" key="2">
    <citation type="submission" date="2017-10" db="EMBL/GenBank/DDBJ databases">
        <title>Ladona fulva Genome sequencing and assembly.</title>
        <authorList>
            <person name="Murali S."/>
            <person name="Richards S."/>
            <person name="Bandaranaike D."/>
            <person name="Bellair M."/>
            <person name="Blankenburg K."/>
            <person name="Chao H."/>
            <person name="Dinh H."/>
            <person name="Doddapaneni H."/>
            <person name="Dugan-Rocha S."/>
            <person name="Elkadiri S."/>
            <person name="Gnanaolivu R."/>
            <person name="Hernandez B."/>
            <person name="Skinner E."/>
            <person name="Javaid M."/>
            <person name="Lee S."/>
            <person name="Li M."/>
            <person name="Ming W."/>
            <person name="Munidasa M."/>
            <person name="Muniz J."/>
            <person name="Nguyen L."/>
            <person name="Hughes D."/>
            <person name="Osuji N."/>
            <person name="Pu L.-L."/>
            <person name="Puazo M."/>
            <person name="Qu C."/>
            <person name="Quiroz J."/>
            <person name="Raj R."/>
            <person name="Weissenberger G."/>
            <person name="Xin Y."/>
            <person name="Zou X."/>
            <person name="Han Y."/>
            <person name="Worley K."/>
            <person name="Muzny D."/>
            <person name="Gibbs R."/>
        </authorList>
    </citation>
    <scope>NUCLEOTIDE SEQUENCE</scope>
    <source>
        <strain evidence="1">Sampled in the wild</strain>
    </source>
</reference>
<evidence type="ECO:0000313" key="2">
    <source>
        <dbReference type="Proteomes" id="UP000792457"/>
    </source>
</evidence>
<dbReference type="InterPro" id="IPR036249">
    <property type="entry name" value="Thioredoxin-like_sf"/>
</dbReference>